<dbReference type="EMBL" id="VDEP01000343">
    <property type="protein sequence ID" value="KAA1099094.1"/>
    <property type="molecule type" value="Genomic_DNA"/>
</dbReference>
<gene>
    <name evidence="2" type="ORF">PGT21_008836</name>
    <name evidence="3" type="ORF">PGTUg99_017605</name>
</gene>
<reference evidence="4 5" key="1">
    <citation type="submission" date="2019-05" db="EMBL/GenBank/DDBJ databases">
        <title>Emergence of the Ug99 lineage of the wheat stem rust pathogen through somatic hybridization.</title>
        <authorList>
            <person name="Li F."/>
            <person name="Upadhyaya N.M."/>
            <person name="Sperschneider J."/>
            <person name="Matny O."/>
            <person name="Nguyen-Phuc H."/>
            <person name="Mago R."/>
            <person name="Raley C."/>
            <person name="Miller M.E."/>
            <person name="Silverstein K.A.T."/>
            <person name="Henningsen E."/>
            <person name="Hirsch C.D."/>
            <person name="Visser B."/>
            <person name="Pretorius Z.A."/>
            <person name="Steffenson B.J."/>
            <person name="Schwessinger B."/>
            <person name="Dodds P.N."/>
            <person name="Figueroa M."/>
        </authorList>
    </citation>
    <scope>NUCLEOTIDE SEQUENCE [LARGE SCALE GENOMIC DNA]</scope>
    <source>
        <strain evidence="2">21-0</strain>
        <strain evidence="3 5">Ug99</strain>
    </source>
</reference>
<protein>
    <submittedName>
        <fullName evidence="3">Uncharacterized protein</fullName>
    </submittedName>
</protein>
<evidence type="ECO:0000313" key="3">
    <source>
        <dbReference type="EMBL" id="KAA1099094.1"/>
    </source>
</evidence>
<evidence type="ECO:0000256" key="1">
    <source>
        <dbReference type="SAM" id="MobiDB-lite"/>
    </source>
</evidence>
<sequence>MRDLGPTSAARKPFWASSGAADGRGGGSKLPLAATFGSFGSSSSELLQPPLARTELKTELDLNATPTTLLTKPALSPDECNKGDEARKKHFGSSLFLCPTTIETEV</sequence>
<comment type="caution">
    <text evidence="3">The sequence shown here is derived from an EMBL/GenBank/DDBJ whole genome shotgun (WGS) entry which is preliminary data.</text>
</comment>
<accession>A0A5B0PEN0</accession>
<evidence type="ECO:0000313" key="2">
    <source>
        <dbReference type="EMBL" id="KAA1096219.1"/>
    </source>
</evidence>
<keyword evidence="4" id="KW-1185">Reference proteome</keyword>
<evidence type="ECO:0000313" key="5">
    <source>
        <dbReference type="Proteomes" id="UP000325313"/>
    </source>
</evidence>
<evidence type="ECO:0000313" key="4">
    <source>
        <dbReference type="Proteomes" id="UP000324748"/>
    </source>
</evidence>
<dbReference type="Proteomes" id="UP000324748">
    <property type="component" value="Unassembled WGS sequence"/>
</dbReference>
<dbReference type="EMBL" id="VSWC01000067">
    <property type="protein sequence ID" value="KAA1096219.1"/>
    <property type="molecule type" value="Genomic_DNA"/>
</dbReference>
<dbReference type="Proteomes" id="UP000325313">
    <property type="component" value="Unassembled WGS sequence"/>
</dbReference>
<organism evidence="3 5">
    <name type="scientific">Puccinia graminis f. sp. tritici</name>
    <dbReference type="NCBI Taxonomy" id="56615"/>
    <lineage>
        <taxon>Eukaryota</taxon>
        <taxon>Fungi</taxon>
        <taxon>Dikarya</taxon>
        <taxon>Basidiomycota</taxon>
        <taxon>Pucciniomycotina</taxon>
        <taxon>Pucciniomycetes</taxon>
        <taxon>Pucciniales</taxon>
        <taxon>Pucciniaceae</taxon>
        <taxon>Puccinia</taxon>
    </lineage>
</organism>
<feature type="region of interest" description="Disordered" evidence="1">
    <location>
        <begin position="1"/>
        <end position="27"/>
    </location>
</feature>
<dbReference type="AlphaFoldDB" id="A0A5B0PEN0"/>
<proteinExistence type="predicted"/>
<name>A0A5B0PEN0_PUCGR</name>